<feature type="region of interest" description="Disordered" evidence="1">
    <location>
        <begin position="1022"/>
        <end position="1045"/>
    </location>
</feature>
<dbReference type="Pfam" id="PF00873">
    <property type="entry name" value="ACR_tran"/>
    <property type="match status" value="1"/>
</dbReference>
<feature type="transmembrane region" description="Helical" evidence="2">
    <location>
        <begin position="429"/>
        <end position="449"/>
    </location>
</feature>
<feature type="transmembrane region" description="Helical" evidence="2">
    <location>
        <begin position="940"/>
        <end position="959"/>
    </location>
</feature>
<organism evidence="3 4">
    <name type="scientific">Aureimonas glaciei</name>
    <dbReference type="NCBI Taxonomy" id="1776957"/>
    <lineage>
        <taxon>Bacteria</taxon>
        <taxon>Pseudomonadati</taxon>
        <taxon>Pseudomonadota</taxon>
        <taxon>Alphaproteobacteria</taxon>
        <taxon>Hyphomicrobiales</taxon>
        <taxon>Aurantimonadaceae</taxon>
        <taxon>Aureimonas</taxon>
    </lineage>
</organism>
<dbReference type="Proteomes" id="UP000613160">
    <property type="component" value="Unassembled WGS sequence"/>
</dbReference>
<feature type="transmembrane region" description="Helical" evidence="2">
    <location>
        <begin position="461"/>
        <end position="484"/>
    </location>
</feature>
<dbReference type="GO" id="GO:0005886">
    <property type="term" value="C:plasma membrane"/>
    <property type="evidence" value="ECO:0007669"/>
    <property type="project" value="TreeGrafter"/>
</dbReference>
<feature type="transmembrane region" description="Helical" evidence="2">
    <location>
        <begin position="838"/>
        <end position="861"/>
    </location>
</feature>
<comment type="caution">
    <text evidence="3">The sequence shown here is derived from an EMBL/GenBank/DDBJ whole genome shotgun (WGS) entry which is preliminary data.</text>
</comment>
<dbReference type="InterPro" id="IPR027463">
    <property type="entry name" value="AcrB_DN_DC_subdom"/>
</dbReference>
<dbReference type="Gene3D" id="3.30.70.1430">
    <property type="entry name" value="Multidrug efflux transporter AcrB pore domain"/>
    <property type="match status" value="2"/>
</dbReference>
<evidence type="ECO:0000256" key="1">
    <source>
        <dbReference type="SAM" id="MobiDB-lite"/>
    </source>
</evidence>
<feature type="transmembrane region" description="Helical" evidence="2">
    <location>
        <begin position="971"/>
        <end position="997"/>
    </location>
</feature>
<dbReference type="Gene3D" id="3.30.70.1440">
    <property type="entry name" value="Multidrug efflux transporter AcrB pore domain"/>
    <property type="match status" value="1"/>
</dbReference>
<dbReference type="EMBL" id="BMJJ01000011">
    <property type="protein sequence ID" value="GGD34386.1"/>
    <property type="molecule type" value="Genomic_DNA"/>
</dbReference>
<dbReference type="Gene3D" id="3.30.2090.10">
    <property type="entry name" value="Multidrug efflux transporter AcrB TolC docking domain, DN and DC subdomains"/>
    <property type="match status" value="2"/>
</dbReference>
<proteinExistence type="predicted"/>
<dbReference type="PANTHER" id="PTHR32063:SF77">
    <property type="entry name" value="ACR FAMILY TRANSPORT PROTEIN"/>
    <property type="match status" value="1"/>
</dbReference>
<keyword evidence="4" id="KW-1185">Reference proteome</keyword>
<feature type="transmembrane region" description="Helical" evidence="2">
    <location>
        <begin position="517"/>
        <end position="537"/>
    </location>
</feature>
<sequence>MNVSAWAIRHPLPPLLLFLVLTALGFHSFLALPITYFPTIDVPVVSLTISDSGVAPTEMESSVTRLVEDAISVLPSIDVLASTIGDGVSTTSVEFELGVPIDRAVADVRDAVAKIRADLPKTIDEPLVERVDVEAEAVVSYAVADKAMTAEELSWFVDDVVVRRLRGLPGIGRIDRVGGVTREIGVYLDPDRLMALGVTVNAVDAQLAATHRDLSGGRSRIDGRERAVKMTATTHSVDDLAQLPIPLADGSTVRLGDLGAVADGFAEPRSFATLGGEEVVSFSVYRARGASDVSVAEDVAEALEALAAGHGNARFALIDDSLTQTLGNYDAALGTLVEGAILAVIVVFLFLRDWRATLIAAVTLPLSAIPTFWAMDLLGFSLNILSLLGITLVTGILVDDAIVEIENIVRHGRTGKTPFQAAIDASDEIGLAVMAISATIIAVFAPVGFMGGVVGQYFRQFGLTVAIAVFFSLLVARLITPLLAAHLMRSHARGPAVPGGVMRGYLRLLHLSMRWRWTTLGTAVALFAVSIWSVQFLPSEFIPPEDTGRMSVSIELPPGSALAETRQTADLIATRLGTLAETRSVFVQGGADAAGLRDVRRAAVRIDFGSARGRFRPLEALEPVVADILRGVPDIRFEILNDRGGRDVSFAVLGTEGKATNAAATAILAELVASPLAVAPRSGAAAERPELQVRPLAERAADAGVSTAAMADTIRVSTVGASDSDLPQFIDGGRRIPIRLQLAEAARNDIDTLRSLRIPSLDGPDVPLSAIAAIEAGASVASIDRFDRERRVEISFDMPPGLTAGQGLEAVFSLASVKALPAGVRIQATGDSDTQGDVFTGFATSMIAGLALVMIVLILLFGSVLTPLTILATLPLSVGGVVAALQITATPVSLPVVIGILMLMGIVTKNAIMLVDFSVERERLGVRPREAMVEAALERARPILMTTLAMVAGMVPAAIGSGEGGGFRAPMAIAVIGGLIVSTLLSLVVVPVLHCLVADLGATVGRFWAKLLPRIEADAGERLEPPRQREGLDLPRNLQQSTRME</sequence>
<protein>
    <submittedName>
        <fullName evidence="3">ABC transporter permease</fullName>
    </submittedName>
</protein>
<feature type="transmembrane region" description="Helical" evidence="2">
    <location>
        <begin position="331"/>
        <end position="351"/>
    </location>
</feature>
<dbReference type="InterPro" id="IPR001036">
    <property type="entry name" value="Acrflvin-R"/>
</dbReference>
<reference evidence="3" key="2">
    <citation type="submission" date="2020-09" db="EMBL/GenBank/DDBJ databases">
        <authorList>
            <person name="Sun Q."/>
            <person name="Zhou Y."/>
        </authorList>
    </citation>
    <scope>NUCLEOTIDE SEQUENCE</scope>
    <source>
        <strain evidence="3">CGMCC 1.15493</strain>
    </source>
</reference>
<feature type="transmembrane region" description="Helical" evidence="2">
    <location>
        <begin position="358"/>
        <end position="375"/>
    </location>
</feature>
<dbReference type="SUPFAM" id="SSF82693">
    <property type="entry name" value="Multidrug efflux transporter AcrB pore domain, PN1, PN2, PC1 and PC2 subdomains"/>
    <property type="match status" value="3"/>
</dbReference>
<keyword evidence="2" id="KW-1133">Transmembrane helix</keyword>
<dbReference type="SUPFAM" id="SSF82714">
    <property type="entry name" value="Multidrug efflux transporter AcrB TolC docking domain, DN and DC subdomains"/>
    <property type="match status" value="2"/>
</dbReference>
<dbReference type="SUPFAM" id="SSF82866">
    <property type="entry name" value="Multidrug efflux transporter AcrB transmembrane domain"/>
    <property type="match status" value="2"/>
</dbReference>
<dbReference type="RefSeq" id="WP_188854400.1">
    <property type="nucleotide sequence ID" value="NZ_BMJJ01000011.1"/>
</dbReference>
<evidence type="ECO:0000313" key="4">
    <source>
        <dbReference type="Proteomes" id="UP000613160"/>
    </source>
</evidence>
<dbReference type="PANTHER" id="PTHR32063">
    <property type="match status" value="1"/>
</dbReference>
<gene>
    <name evidence="3" type="ORF">GCM10011335_41820</name>
</gene>
<name>A0A916Y990_9HYPH</name>
<accession>A0A916Y990</accession>
<dbReference type="Gene3D" id="3.30.70.1320">
    <property type="entry name" value="Multidrug efflux transporter AcrB pore domain like"/>
    <property type="match status" value="1"/>
</dbReference>
<dbReference type="PRINTS" id="PR00702">
    <property type="entry name" value="ACRIFLAVINRP"/>
</dbReference>
<keyword evidence="2" id="KW-0472">Membrane</keyword>
<keyword evidence="2" id="KW-0812">Transmembrane</keyword>
<dbReference type="Gene3D" id="1.20.1640.10">
    <property type="entry name" value="Multidrug efflux transporter AcrB transmembrane domain"/>
    <property type="match status" value="2"/>
</dbReference>
<dbReference type="AlphaFoldDB" id="A0A916Y990"/>
<evidence type="ECO:0000256" key="2">
    <source>
        <dbReference type="SAM" id="Phobius"/>
    </source>
</evidence>
<feature type="transmembrane region" description="Helical" evidence="2">
    <location>
        <begin position="894"/>
        <end position="919"/>
    </location>
</feature>
<reference evidence="3" key="1">
    <citation type="journal article" date="2014" name="Int. J. Syst. Evol. Microbiol.">
        <title>Complete genome sequence of Corynebacterium casei LMG S-19264T (=DSM 44701T), isolated from a smear-ripened cheese.</title>
        <authorList>
            <consortium name="US DOE Joint Genome Institute (JGI-PGF)"/>
            <person name="Walter F."/>
            <person name="Albersmeier A."/>
            <person name="Kalinowski J."/>
            <person name="Ruckert C."/>
        </authorList>
    </citation>
    <scope>NUCLEOTIDE SEQUENCE</scope>
    <source>
        <strain evidence="3">CGMCC 1.15493</strain>
    </source>
</reference>
<dbReference type="GO" id="GO:0042910">
    <property type="term" value="F:xenobiotic transmembrane transporter activity"/>
    <property type="evidence" value="ECO:0007669"/>
    <property type="project" value="TreeGrafter"/>
</dbReference>
<evidence type="ECO:0000313" key="3">
    <source>
        <dbReference type="EMBL" id="GGD34386.1"/>
    </source>
</evidence>
<feature type="compositionally biased region" description="Basic and acidic residues" evidence="1">
    <location>
        <begin position="1022"/>
        <end position="1033"/>
    </location>
</feature>